<feature type="region of interest" description="Disordered" evidence="11">
    <location>
        <begin position="364"/>
        <end position="397"/>
    </location>
</feature>
<evidence type="ECO:0000256" key="4">
    <source>
        <dbReference type="ARBA" id="ARBA00022782"/>
    </source>
</evidence>
<dbReference type="AlphaFoldDB" id="A0A8C1CMG1"/>
<sequence length="655" mass="73805">MKHGSQNLSHHFLRQLVTNRFLKIRLTNHAALDLNICTSMDTLQGRKPKKPHYIPRPPGKPFKYQCFQCPFTCNIKSHLFNHMKYNLCKNSISLVSQRMEQTGKTPRASQNNFPFNHKSKEPSLEDEANKPIERIKDKVEQEEMGKGTREKNESPIKVVTKDVPEPIREVRDKNVDMNIGQNKISSAFSPVARTCESEALSQSPHKDDQSSSAIPQFYHQMAPWVPPASTAPLLPLIPDYPSYMVPERPLHSLYTPYSHSQANTPAYQLTPRETQRPLVPSPLVPPSTSLLHPYHYRYGHPIIPGPPLPYSLYQHPELSMSLQRTRYLPLDVYSNRFYPREYGGHLVPLSHPDSYSRLPEDRAFQEHSTVDKGTRQSPLEGCAASGSPDRPSTADLTQRIPVSFRQASHGESLPINRSQHTDPGATIATEILPNKSCGQPQQNILQKKDRNEPQTTASARSSESSSEKEDEETEEEPGPLNLSKKDRAISSNMTHHYPDRELHYDSESSQDEAPLNLCLRVQSNNQALPNTTGSETPEKQTIINAEVSTVVPPREQEIDPCDQRHTAAFALCQLASSKDIVNDSSIGQQETNEGQNSQSLPSPDKSPVNDIPDTPKQSTRALGQKRTNSRPLRHTTKRAKVKEPARTQRKRSQNC</sequence>
<dbReference type="InterPro" id="IPR039363">
    <property type="entry name" value="ZNF750"/>
</dbReference>
<dbReference type="GO" id="GO:0005634">
    <property type="term" value="C:nucleus"/>
    <property type="evidence" value="ECO:0007669"/>
    <property type="project" value="UniProtKB-SubCell"/>
</dbReference>
<evidence type="ECO:0000313" key="13">
    <source>
        <dbReference type="Ensembl" id="ENSCCRP00000047207.2"/>
    </source>
</evidence>
<feature type="compositionally biased region" description="Basic residues" evidence="11">
    <location>
        <begin position="627"/>
        <end position="640"/>
    </location>
</feature>
<evidence type="ECO:0000256" key="10">
    <source>
        <dbReference type="ARBA" id="ARBA00040216"/>
    </source>
</evidence>
<feature type="compositionally biased region" description="Polar residues" evidence="11">
    <location>
        <begin position="436"/>
        <end position="445"/>
    </location>
</feature>
<dbReference type="PANTHER" id="PTHR14678">
    <property type="entry name" value="PROLINE-RICH PROTEIN 35-RELATED"/>
    <property type="match status" value="1"/>
</dbReference>
<keyword evidence="7" id="KW-0010">Activator</keyword>
<organism evidence="13 14">
    <name type="scientific">Cyprinus carpio carpio</name>
    <dbReference type="NCBI Taxonomy" id="630221"/>
    <lineage>
        <taxon>Eukaryota</taxon>
        <taxon>Metazoa</taxon>
        <taxon>Chordata</taxon>
        <taxon>Craniata</taxon>
        <taxon>Vertebrata</taxon>
        <taxon>Euteleostomi</taxon>
        <taxon>Actinopterygii</taxon>
        <taxon>Neopterygii</taxon>
        <taxon>Teleostei</taxon>
        <taxon>Ostariophysi</taxon>
        <taxon>Cypriniformes</taxon>
        <taxon>Cyprinidae</taxon>
        <taxon>Cyprininae</taxon>
        <taxon>Cyprinus</taxon>
    </lineage>
</organism>
<feature type="compositionally biased region" description="Basic and acidic residues" evidence="11">
    <location>
        <begin position="118"/>
        <end position="130"/>
    </location>
</feature>
<keyword evidence="8" id="KW-0804">Transcription</keyword>
<dbReference type="Proteomes" id="UP001108240">
    <property type="component" value="Unplaced"/>
</dbReference>
<feature type="compositionally biased region" description="Polar residues" evidence="11">
    <location>
        <begin position="586"/>
        <end position="601"/>
    </location>
</feature>
<dbReference type="InterPro" id="IPR039064">
    <property type="entry name" value="ZNF750_Znf"/>
</dbReference>
<keyword evidence="5" id="KW-0862">Zinc</keyword>
<keyword evidence="9" id="KW-0539">Nucleus</keyword>
<dbReference type="GeneTree" id="ENSGT00530000063870"/>
<evidence type="ECO:0000256" key="7">
    <source>
        <dbReference type="ARBA" id="ARBA00023159"/>
    </source>
</evidence>
<evidence type="ECO:0000256" key="8">
    <source>
        <dbReference type="ARBA" id="ARBA00023163"/>
    </source>
</evidence>
<name>A0A8C1CMG1_CYPCA</name>
<evidence type="ECO:0000313" key="14">
    <source>
        <dbReference type="Proteomes" id="UP001108240"/>
    </source>
</evidence>
<evidence type="ECO:0000256" key="5">
    <source>
        <dbReference type="ARBA" id="ARBA00022833"/>
    </source>
</evidence>
<keyword evidence="14" id="KW-1185">Reference proteome</keyword>
<feature type="region of interest" description="Disordered" evidence="11">
    <location>
        <begin position="102"/>
        <end position="130"/>
    </location>
</feature>
<proteinExistence type="predicted"/>
<evidence type="ECO:0000256" key="6">
    <source>
        <dbReference type="ARBA" id="ARBA00023015"/>
    </source>
</evidence>
<evidence type="ECO:0000256" key="1">
    <source>
        <dbReference type="ARBA" id="ARBA00004123"/>
    </source>
</evidence>
<evidence type="ECO:0000259" key="12">
    <source>
        <dbReference type="Pfam" id="PF15269"/>
    </source>
</evidence>
<protein>
    <recommendedName>
        <fullName evidence="10">Zinc finger protein 750</fullName>
    </recommendedName>
</protein>
<feature type="compositionally biased region" description="Acidic residues" evidence="11">
    <location>
        <begin position="468"/>
        <end position="477"/>
    </location>
</feature>
<dbReference type="GO" id="GO:0001228">
    <property type="term" value="F:DNA-binding transcription activator activity, RNA polymerase II-specific"/>
    <property type="evidence" value="ECO:0007669"/>
    <property type="project" value="TreeGrafter"/>
</dbReference>
<evidence type="ECO:0000256" key="11">
    <source>
        <dbReference type="SAM" id="MobiDB-lite"/>
    </source>
</evidence>
<feature type="region of interest" description="Disordered" evidence="11">
    <location>
        <begin position="432"/>
        <end position="489"/>
    </location>
</feature>
<keyword evidence="3" id="KW-0863">Zinc-finger</keyword>
<accession>A0A8C1CMG1</accession>
<feature type="domain" description="Zinc finger protein 750-like zinc finger" evidence="12">
    <location>
        <begin position="44"/>
        <end position="97"/>
    </location>
</feature>
<reference evidence="13" key="2">
    <citation type="submission" date="2025-09" db="UniProtKB">
        <authorList>
            <consortium name="Ensembl"/>
        </authorList>
    </citation>
    <scope>IDENTIFICATION</scope>
</reference>
<dbReference type="Pfam" id="PF15269">
    <property type="entry name" value="zf-C2H2_7"/>
    <property type="match status" value="1"/>
</dbReference>
<dbReference type="PANTHER" id="PTHR14678:SF1">
    <property type="entry name" value="ZINC FINGER PROTEIN 750"/>
    <property type="match status" value="1"/>
</dbReference>
<evidence type="ECO:0000256" key="3">
    <source>
        <dbReference type="ARBA" id="ARBA00022771"/>
    </source>
</evidence>
<dbReference type="GO" id="GO:0000978">
    <property type="term" value="F:RNA polymerase II cis-regulatory region sequence-specific DNA binding"/>
    <property type="evidence" value="ECO:0007669"/>
    <property type="project" value="TreeGrafter"/>
</dbReference>
<dbReference type="GO" id="GO:0030154">
    <property type="term" value="P:cell differentiation"/>
    <property type="evidence" value="ECO:0007669"/>
    <property type="project" value="UniProtKB-KW"/>
</dbReference>
<feature type="compositionally biased region" description="Polar residues" evidence="11">
    <location>
        <begin position="615"/>
        <end position="626"/>
    </location>
</feature>
<evidence type="ECO:0000256" key="9">
    <source>
        <dbReference type="ARBA" id="ARBA00023242"/>
    </source>
</evidence>
<comment type="subcellular location">
    <subcellularLocation>
        <location evidence="1">Nucleus</location>
    </subcellularLocation>
</comment>
<dbReference type="GO" id="GO:0008544">
    <property type="term" value="P:epidermis development"/>
    <property type="evidence" value="ECO:0007669"/>
    <property type="project" value="TreeGrafter"/>
</dbReference>
<evidence type="ECO:0000256" key="2">
    <source>
        <dbReference type="ARBA" id="ARBA00022723"/>
    </source>
</evidence>
<keyword evidence="4" id="KW-0221">Differentiation</keyword>
<reference evidence="13" key="1">
    <citation type="submission" date="2025-08" db="UniProtKB">
        <authorList>
            <consortium name="Ensembl"/>
        </authorList>
    </citation>
    <scope>IDENTIFICATION</scope>
</reference>
<feature type="region of interest" description="Disordered" evidence="11">
    <location>
        <begin position="586"/>
        <end position="655"/>
    </location>
</feature>
<feature type="compositionally biased region" description="Basic and acidic residues" evidence="11">
    <location>
        <begin position="364"/>
        <end position="374"/>
    </location>
</feature>
<dbReference type="OMA" id="TERINDK"/>
<keyword evidence="6" id="KW-0805">Transcription regulation</keyword>
<keyword evidence="2" id="KW-0479">Metal-binding</keyword>
<dbReference type="Ensembl" id="ENSCCRT00000051148.2">
    <property type="protein sequence ID" value="ENSCCRP00000047207.2"/>
    <property type="gene ID" value="ENSCCRG00000025185.2"/>
</dbReference>
<feature type="compositionally biased region" description="Polar residues" evidence="11">
    <location>
        <begin position="102"/>
        <end position="114"/>
    </location>
</feature>
<dbReference type="GO" id="GO:1990841">
    <property type="term" value="F:promoter-specific chromatin binding"/>
    <property type="evidence" value="ECO:0007669"/>
    <property type="project" value="TreeGrafter"/>
</dbReference>
<dbReference type="GO" id="GO:0008270">
    <property type="term" value="F:zinc ion binding"/>
    <property type="evidence" value="ECO:0007669"/>
    <property type="project" value="UniProtKB-KW"/>
</dbReference>